<feature type="transmembrane region" description="Helical" evidence="1">
    <location>
        <begin position="75"/>
        <end position="91"/>
    </location>
</feature>
<gene>
    <name evidence="2" type="ORF">GCM10011314_17740</name>
</gene>
<reference evidence="2" key="2">
    <citation type="submission" date="2020-09" db="EMBL/GenBank/DDBJ databases">
        <authorList>
            <person name="Sun Q."/>
            <person name="Zhou Y."/>
        </authorList>
    </citation>
    <scope>NUCLEOTIDE SEQUENCE</scope>
    <source>
        <strain evidence="2">CGMCC 1.10749</strain>
    </source>
</reference>
<dbReference type="Proteomes" id="UP000628079">
    <property type="component" value="Unassembled WGS sequence"/>
</dbReference>
<keyword evidence="1" id="KW-1133">Transmembrane helix</keyword>
<dbReference type="Pfam" id="PF09945">
    <property type="entry name" value="DUF2177"/>
    <property type="match status" value="1"/>
</dbReference>
<reference evidence="2" key="1">
    <citation type="journal article" date="2014" name="Int. J. Syst. Evol. Microbiol.">
        <title>Complete genome sequence of Corynebacterium casei LMG S-19264T (=DSM 44701T), isolated from a smear-ripened cheese.</title>
        <authorList>
            <consortium name="US DOE Joint Genome Institute (JGI-PGF)"/>
            <person name="Walter F."/>
            <person name="Albersmeier A."/>
            <person name="Kalinowski J."/>
            <person name="Ruckert C."/>
        </authorList>
    </citation>
    <scope>NUCLEOTIDE SEQUENCE</scope>
    <source>
        <strain evidence="2">CGMCC 1.10749</strain>
    </source>
</reference>
<evidence type="ECO:0000313" key="3">
    <source>
        <dbReference type="Proteomes" id="UP000628079"/>
    </source>
</evidence>
<evidence type="ECO:0000256" key="1">
    <source>
        <dbReference type="SAM" id="Phobius"/>
    </source>
</evidence>
<feature type="transmembrane region" description="Helical" evidence="1">
    <location>
        <begin position="45"/>
        <end position="63"/>
    </location>
</feature>
<dbReference type="AlphaFoldDB" id="A0A8H9KQK8"/>
<proteinExistence type="predicted"/>
<organism evidence="2 3">
    <name type="scientific">Knoellia flava</name>
    <dbReference type="NCBI Taxonomy" id="913969"/>
    <lineage>
        <taxon>Bacteria</taxon>
        <taxon>Bacillati</taxon>
        <taxon>Actinomycetota</taxon>
        <taxon>Actinomycetes</taxon>
        <taxon>Micrococcales</taxon>
        <taxon>Intrasporangiaceae</taxon>
        <taxon>Knoellia</taxon>
    </lineage>
</organism>
<accession>A0A8H9KQK8</accession>
<comment type="caution">
    <text evidence="2">The sequence shown here is derived from an EMBL/GenBank/DDBJ whole genome shotgun (WGS) entry which is preliminary data.</text>
</comment>
<sequence>MLAWIGRYAVAAAVFGVLDGLWLGVVARPLYDDQLGELLAENPNAVAAVAFYVIYVLGITFFATRPALAEESGRTALVHGGLLGLVAYATWDLTNLAVLEGFPAGVVLVDLMWGTVATAVTAVVTYAVCRRVPALR</sequence>
<protein>
    <submittedName>
        <fullName evidence="2">Membrane protein</fullName>
    </submittedName>
</protein>
<name>A0A8H9KQK8_9MICO</name>
<feature type="transmembrane region" description="Helical" evidence="1">
    <location>
        <begin position="7"/>
        <end position="25"/>
    </location>
</feature>
<evidence type="ECO:0000313" key="2">
    <source>
        <dbReference type="EMBL" id="GGB78481.1"/>
    </source>
</evidence>
<keyword evidence="1" id="KW-0812">Transmembrane</keyword>
<feature type="transmembrane region" description="Helical" evidence="1">
    <location>
        <begin position="111"/>
        <end position="129"/>
    </location>
</feature>
<keyword evidence="1" id="KW-0472">Membrane</keyword>
<dbReference type="EMBL" id="BMEA01000001">
    <property type="protein sequence ID" value="GGB78481.1"/>
    <property type="molecule type" value="Genomic_DNA"/>
</dbReference>
<dbReference type="RefSeq" id="WP_035950782.1">
    <property type="nucleotide sequence ID" value="NZ_BMEA01000001.1"/>
</dbReference>
<dbReference type="InterPro" id="IPR018687">
    <property type="entry name" value="DUF2177_membr"/>
</dbReference>